<name>A0ABR9GBJ4_9GAMM</name>
<evidence type="ECO:0000313" key="1">
    <source>
        <dbReference type="EMBL" id="MBE1161401.1"/>
    </source>
</evidence>
<reference evidence="1 2" key="1">
    <citation type="submission" date="2020-09" db="EMBL/GenBank/DDBJ databases">
        <title>Dyella sp. 7MK23 isolated from forest soil.</title>
        <authorList>
            <person name="Fu J."/>
        </authorList>
    </citation>
    <scope>NUCLEOTIDE SEQUENCE [LARGE SCALE GENOMIC DNA]</scope>
    <source>
        <strain evidence="1 2">7MK23</strain>
    </source>
</reference>
<protein>
    <submittedName>
        <fullName evidence="1">Uncharacterized protein</fullName>
    </submittedName>
</protein>
<dbReference type="EMBL" id="JACZZA010000008">
    <property type="protein sequence ID" value="MBE1161401.1"/>
    <property type="molecule type" value="Genomic_DNA"/>
</dbReference>
<dbReference type="RefSeq" id="WP_192556256.1">
    <property type="nucleotide sequence ID" value="NZ_JACZZA010000008.1"/>
</dbReference>
<proteinExistence type="predicted"/>
<gene>
    <name evidence="1" type="ORF">IGX34_13530</name>
</gene>
<organism evidence="1 2">
    <name type="scientific">Dyella acidiphila</name>
    <dbReference type="NCBI Taxonomy" id="2775866"/>
    <lineage>
        <taxon>Bacteria</taxon>
        <taxon>Pseudomonadati</taxon>
        <taxon>Pseudomonadota</taxon>
        <taxon>Gammaproteobacteria</taxon>
        <taxon>Lysobacterales</taxon>
        <taxon>Rhodanobacteraceae</taxon>
        <taxon>Dyella</taxon>
    </lineage>
</organism>
<dbReference type="Proteomes" id="UP000651010">
    <property type="component" value="Unassembled WGS sequence"/>
</dbReference>
<accession>A0ABR9GBJ4</accession>
<sequence length="163" mass="17532">MIDYPAHQLGIFEHQSETRAMTNTCHKRWDTRLETVDSFPVISNFRFGAITAPVSFDTGSNGGIAFFKSALALKSISSALTEKGTLTHIGARGESKSKSYVFGAAVGLGPFTLPAGQTVSLHNEEGSTATRIANIGNKLFADMQLKVLLDYPAKTITVFGDCQ</sequence>
<evidence type="ECO:0000313" key="2">
    <source>
        <dbReference type="Proteomes" id="UP000651010"/>
    </source>
</evidence>
<keyword evidence="2" id="KW-1185">Reference proteome</keyword>
<comment type="caution">
    <text evidence="1">The sequence shown here is derived from an EMBL/GenBank/DDBJ whole genome shotgun (WGS) entry which is preliminary data.</text>
</comment>